<gene>
    <name evidence="2" type="ORF">g.2405</name>
</gene>
<feature type="region of interest" description="Disordered" evidence="1">
    <location>
        <begin position="69"/>
        <end position="96"/>
    </location>
</feature>
<reference evidence="2" key="1">
    <citation type="submission" date="2015-11" db="EMBL/GenBank/DDBJ databases">
        <title>De novo transcriptome assembly of four potential Pierce s Disease insect vectors from Arizona vineyards.</title>
        <authorList>
            <person name="Tassone E.E."/>
        </authorList>
    </citation>
    <scope>NUCLEOTIDE SEQUENCE</scope>
</reference>
<accession>A0A1B6KNR2</accession>
<evidence type="ECO:0000256" key="1">
    <source>
        <dbReference type="SAM" id="MobiDB-lite"/>
    </source>
</evidence>
<feature type="non-terminal residue" evidence="2">
    <location>
        <position position="1"/>
    </location>
</feature>
<evidence type="ECO:0000313" key="2">
    <source>
        <dbReference type="EMBL" id="JAT13061.1"/>
    </source>
</evidence>
<dbReference type="EMBL" id="GEBQ01026916">
    <property type="protein sequence ID" value="JAT13061.1"/>
    <property type="molecule type" value="Transcribed_RNA"/>
</dbReference>
<protein>
    <submittedName>
        <fullName evidence="2">Uncharacterized protein</fullName>
    </submittedName>
</protein>
<proteinExistence type="predicted"/>
<name>A0A1B6KNR2_9HEMI</name>
<sequence length="117" mass="13165">LAMGDTDMFMTQTQDGQDADELYISLATAVTAQKCKVVQKKEKLKVLVGNLQKLNEELKLTKKEGENIKKEKEEVSQHKAQRVASHKGDEESRASLESMLCDLNNKIVSDQAETKRK</sequence>
<organism evidence="2">
    <name type="scientific">Graphocephala atropunctata</name>
    <dbReference type="NCBI Taxonomy" id="36148"/>
    <lineage>
        <taxon>Eukaryota</taxon>
        <taxon>Metazoa</taxon>
        <taxon>Ecdysozoa</taxon>
        <taxon>Arthropoda</taxon>
        <taxon>Hexapoda</taxon>
        <taxon>Insecta</taxon>
        <taxon>Pterygota</taxon>
        <taxon>Neoptera</taxon>
        <taxon>Paraneoptera</taxon>
        <taxon>Hemiptera</taxon>
        <taxon>Auchenorrhyncha</taxon>
        <taxon>Membracoidea</taxon>
        <taxon>Cicadellidae</taxon>
        <taxon>Cicadellinae</taxon>
        <taxon>Cicadellini</taxon>
        <taxon>Graphocephala</taxon>
    </lineage>
</organism>
<feature type="non-terminal residue" evidence="2">
    <location>
        <position position="117"/>
    </location>
</feature>
<dbReference type="AlphaFoldDB" id="A0A1B6KNR2"/>